<dbReference type="InterPro" id="IPR044822">
    <property type="entry name" value="Myb_DNA-bind_4"/>
</dbReference>
<dbReference type="AlphaFoldDB" id="A0A834XYX1"/>
<comment type="caution">
    <text evidence="3">The sequence shown here is derived from an EMBL/GenBank/DDBJ whole genome shotgun (WGS) entry which is preliminary data.</text>
</comment>
<keyword evidence="4" id="KW-1185">Reference proteome</keyword>
<dbReference type="PANTHER" id="PTHR47595">
    <property type="entry name" value="HEAT SHOCK 70 KDA PROTEIN 14"/>
    <property type="match status" value="1"/>
</dbReference>
<evidence type="ECO:0000313" key="3">
    <source>
        <dbReference type="EMBL" id="KAF7996135.1"/>
    </source>
</evidence>
<feature type="compositionally biased region" description="Basic and acidic residues" evidence="1">
    <location>
        <begin position="337"/>
        <end position="353"/>
    </location>
</feature>
<gene>
    <name evidence="3" type="ORF">HCN44_010801</name>
</gene>
<dbReference type="Pfam" id="PF13837">
    <property type="entry name" value="Myb_DNA-bind_4"/>
    <property type="match status" value="1"/>
</dbReference>
<evidence type="ECO:0000259" key="2">
    <source>
        <dbReference type="Pfam" id="PF13837"/>
    </source>
</evidence>
<protein>
    <recommendedName>
        <fullName evidence="2">Myb/SANT-like DNA-binding domain-containing protein</fullName>
    </recommendedName>
</protein>
<dbReference type="EMBL" id="JACMRX010000002">
    <property type="protein sequence ID" value="KAF7996135.1"/>
    <property type="molecule type" value="Genomic_DNA"/>
</dbReference>
<dbReference type="PANTHER" id="PTHR47595:SF1">
    <property type="entry name" value="MYB_SANT-LIKE DNA-BINDING DOMAIN-CONTAINING PROTEIN"/>
    <property type="match status" value="1"/>
</dbReference>
<dbReference type="Proteomes" id="UP000639338">
    <property type="component" value="Unassembled WGS sequence"/>
</dbReference>
<evidence type="ECO:0000256" key="1">
    <source>
        <dbReference type="SAM" id="MobiDB-lite"/>
    </source>
</evidence>
<accession>A0A834XYX1</accession>
<feature type="compositionally biased region" description="Polar residues" evidence="1">
    <location>
        <begin position="315"/>
        <end position="334"/>
    </location>
</feature>
<dbReference type="Gene3D" id="1.10.10.60">
    <property type="entry name" value="Homeodomain-like"/>
    <property type="match status" value="1"/>
</dbReference>
<proteinExistence type="predicted"/>
<evidence type="ECO:0000313" key="4">
    <source>
        <dbReference type="Proteomes" id="UP000639338"/>
    </source>
</evidence>
<name>A0A834XYX1_APHGI</name>
<reference evidence="3 4" key="1">
    <citation type="submission" date="2020-08" db="EMBL/GenBank/DDBJ databases">
        <title>Aphidius gifuensis genome sequencing and assembly.</title>
        <authorList>
            <person name="Du Z."/>
        </authorList>
    </citation>
    <scope>NUCLEOTIDE SEQUENCE [LARGE SCALE GENOMIC DNA]</scope>
    <source>
        <strain evidence="3">YNYX2018</strain>
        <tissue evidence="3">Adults</tissue>
    </source>
</reference>
<feature type="domain" description="Myb/SANT-like DNA-binding" evidence="2">
    <location>
        <begin position="218"/>
        <end position="308"/>
    </location>
</feature>
<feature type="region of interest" description="Disordered" evidence="1">
    <location>
        <begin position="111"/>
        <end position="130"/>
    </location>
</feature>
<sequence length="353" mass="39228">MEKIISLETHYLLSDVDGNVVIENGHLALVNMTNNNIEYVPMTIDILNLYGLECYILEENNGDQQLPMLSSNSISTNFISDTSGGSGSTVVSNDNKQLSALHKKSLTNNSTTTIATIPPPTTSIKTTTAKNCARQAQNSKLSTAKQFKAATEPLNKKLDLACGSAMNINEMLVSSELSKKRSIHALSSSSDEDDDENCDDLGDDKFNSILTENKSNGRWTKNAVLALIANFEDHQEAMISTKYTNDKVWLSISNKMKEEGFSYNKNQCRDKFKKLKDKYILKKYNMSHNKDSGAARIDFEYYDRFDSIFGKKPTISPQDLASSSRGMTKSSDSIARSGEKEVNKDKLSCKKKN</sequence>
<feature type="region of interest" description="Disordered" evidence="1">
    <location>
        <begin position="313"/>
        <end position="353"/>
    </location>
</feature>
<organism evidence="3 4">
    <name type="scientific">Aphidius gifuensis</name>
    <name type="common">Parasitoid wasp</name>
    <dbReference type="NCBI Taxonomy" id="684658"/>
    <lineage>
        <taxon>Eukaryota</taxon>
        <taxon>Metazoa</taxon>
        <taxon>Ecdysozoa</taxon>
        <taxon>Arthropoda</taxon>
        <taxon>Hexapoda</taxon>
        <taxon>Insecta</taxon>
        <taxon>Pterygota</taxon>
        <taxon>Neoptera</taxon>
        <taxon>Endopterygota</taxon>
        <taxon>Hymenoptera</taxon>
        <taxon>Apocrita</taxon>
        <taxon>Ichneumonoidea</taxon>
        <taxon>Braconidae</taxon>
        <taxon>Aphidiinae</taxon>
        <taxon>Aphidius</taxon>
    </lineage>
</organism>